<gene>
    <name evidence="1" type="ORF">SAMN05443669_100739</name>
</gene>
<organism evidence="1 2">
    <name type="scientific">Flavobacterium xanthum</name>
    <dbReference type="NCBI Taxonomy" id="69322"/>
    <lineage>
        <taxon>Bacteria</taxon>
        <taxon>Pseudomonadati</taxon>
        <taxon>Bacteroidota</taxon>
        <taxon>Flavobacteriia</taxon>
        <taxon>Flavobacteriales</taxon>
        <taxon>Flavobacteriaceae</taxon>
        <taxon>Flavobacterium</taxon>
    </lineage>
</organism>
<evidence type="ECO:0008006" key="3">
    <source>
        <dbReference type="Google" id="ProtNLM"/>
    </source>
</evidence>
<keyword evidence="2" id="KW-1185">Reference proteome</keyword>
<proteinExistence type="predicted"/>
<dbReference type="EMBL" id="FRBU01000007">
    <property type="protein sequence ID" value="SHL41978.1"/>
    <property type="molecule type" value="Genomic_DNA"/>
</dbReference>
<dbReference type="STRING" id="69322.SAMN05443669_100739"/>
<reference evidence="2" key="1">
    <citation type="submission" date="2016-11" db="EMBL/GenBank/DDBJ databases">
        <authorList>
            <person name="Varghese N."/>
            <person name="Submissions S."/>
        </authorList>
    </citation>
    <scope>NUCLEOTIDE SEQUENCE [LARGE SCALE GENOMIC DNA]</scope>
    <source>
        <strain evidence="2">DSM 3661</strain>
    </source>
</reference>
<evidence type="ECO:0000313" key="1">
    <source>
        <dbReference type="EMBL" id="SHL41978.1"/>
    </source>
</evidence>
<sequence>MFSYNRPANQFYILMIKKLRSPLFILLAQFAASLQTQKIEKNSNSSTDFPFEFGDLLGAFRFGFTVRKTLFFVVLLFSFIVANSQTITSAGSGNWNTPATWVGGVVPSAANNVTIVAGHAVTVTTAASITNLNLSTATSKLNINSSQVLTVAGTFLNSGTTSNGVNGPGTILFTGTATFGNLTPTGNRPNIIIGNGISANTVTVGANTLINDVTVNTGATLSTGARAISVNGNFNNSGTITGTSSVVTLLGNFTNNGNVSLTSGQVNLTSGDFTNASTGIFTLTTTGRITMTIGNFSNLGTVTYSANGRLYLGGNYSNSGAFTLTNGGLVYFTGAANQTIQGYTTTGTTSMFKTGGTVTFTGNVNGASLTLNGTSGTLNLGASGLTHTFTGNITRTAGTLNCGSSYLKVGGSFSGTVAVFIGGTGTVEYYRVGTQTAAVGEYNNLIISGTSNKTFPTTPTVNGTLTLGGTTAGIVVTTGVVTYGVNASLKYSKGTAYVATLEEWVTPFAATGGVVIDNIGTVSITSARSFNNGIPLTVNSNGNLALTTSLLTLNGDLGNNGTVSGTTGGVTIAGTVPQNIGAFSTTGTIAMTKTAGTAIFTGPVSGGALTINGTGGTLNLGAGFTHVLSGTVTLSNGILNGGSSRLNVNATSSTAWNGTGTNFMAGTGTVNFGGVAQTLATASTFYNLIFSNSGLKTLTGVPTIIGILSMEDIATVNTMPIYGTIAKLQYNRTSPLAAGSEWVSPFEATGGVTVLNTGIITSNGNKIFSSSVPLTVDNSVGGGLSTGGFALSGAGILTVDDGATLFVSGTGAFPSGFATNNLTLASTVDYNGGAQSIAAQNYGNLSLSGSGNKTFTGATTVADELAIGISATAFLLNGTTSTVQTLTFGGVTQASTSWGGTASFATNSDAARFGTSTTGIINVAIACTPGTWLGTISNNWNTAGNWCGGTIPIASTNVIISAASNQPNIGTTGGVCRNLSIASGATLTILGSSTLTISGNWINNGTLTSGGTTTFNGSIAQNIGGTGINVFNNLTNSKSTTPLNALAGITINGILNNSTVNSVLDMSNFALIGGVSFSNAGLGQIRTANASATPIPSGKTWANSVLYTSLTGGQTVVGGTYSSTLALNNTSGTQTASGNIAVGNQFNIVTGGNSRFSMNGFNLSVGSLNIATQNAVLDMIGGALTHSILVNMNGTIRFSGAANGKAFSSGTVEYYGAGQTVAAGSYNNLLFSGVAGSYSVTNDLDINNTLTVSNGAVTVQGGVSVSVDNAVTVTTPGTLTLENNASLIQTTYTGVNTGTIMVKRNTTPIINDDFTYWSSPTSGSQTLYDFSPNTQSDKFFDYNNDWANVNQSTTVFTPGIGYAIRSPEGTNATVPTATSFQFVGVPNNGTITVPLTVRSSDNLGERLVGNPYPSALDADAFIAANILGTANPGTINQTITGTLYFWTHNHTLSGNDYVASDYATYNLSGGSGVDTGTGNVIDPTQYIASGQGFFIETDAAGNLTFNNSMRDNIDNTNFYRTKAKKEVEERHRIYLRMTNNTVNSSQTTVAYVTNATNEFENGYDSYVYDDAQPYAMYSLIGTSKMVIQGRAVPFVDTDVVPLGYAINQAGPATIAVYNYDGLFLEEQGIFLEDKVLNVIHNLKEDPYNFISAVGTFDDRFVLRYTDKTLSTDDFGILERQIVISKDKNELKIKSELETIKKIMVFDILGRKIIDNPAVNSNEFRTSNSALKNQIGIVKVTLTNGQVLSKKVVF</sequence>
<accession>A0A1M7AGU3</accession>
<protein>
    <recommendedName>
        <fullName evidence="3">Autotransporter-associated beta strand repeat-containing protein</fullName>
    </recommendedName>
</protein>
<dbReference type="Proteomes" id="UP000184260">
    <property type="component" value="Unassembled WGS sequence"/>
</dbReference>
<name>A0A1M7AGU3_9FLAO</name>
<dbReference type="NCBIfam" id="NF033708">
    <property type="entry name" value="T9SS_Cterm_ChiA"/>
    <property type="match status" value="1"/>
</dbReference>
<evidence type="ECO:0000313" key="2">
    <source>
        <dbReference type="Proteomes" id="UP000184260"/>
    </source>
</evidence>